<proteinExistence type="inferred from homology"/>
<feature type="region of interest" description="Disordered" evidence="4">
    <location>
        <begin position="371"/>
        <end position="396"/>
    </location>
</feature>
<dbReference type="PANTHER" id="PTHR21599:SF0">
    <property type="entry name" value="GLYCERATE KINASE"/>
    <property type="match status" value="1"/>
</dbReference>
<comment type="similarity">
    <text evidence="1">Belongs to the glycerate kinase type-1 family.</text>
</comment>
<dbReference type="Pfam" id="PF02595">
    <property type="entry name" value="Gly_kinase"/>
    <property type="match status" value="1"/>
</dbReference>
<keyword evidence="6" id="KW-1185">Reference proteome</keyword>
<name>A0ABP8ER18_9MICO</name>
<evidence type="ECO:0000256" key="1">
    <source>
        <dbReference type="ARBA" id="ARBA00006284"/>
    </source>
</evidence>
<dbReference type="EMBL" id="BAABBA010000002">
    <property type="protein sequence ID" value="GAA4286138.1"/>
    <property type="molecule type" value="Genomic_DNA"/>
</dbReference>
<keyword evidence="3" id="KW-0418">Kinase</keyword>
<dbReference type="RefSeq" id="WP_345037283.1">
    <property type="nucleotide sequence ID" value="NZ_BAABBA010000002.1"/>
</dbReference>
<organism evidence="5 6">
    <name type="scientific">Georgenia daeguensis</name>
    <dbReference type="NCBI Taxonomy" id="908355"/>
    <lineage>
        <taxon>Bacteria</taxon>
        <taxon>Bacillati</taxon>
        <taxon>Actinomycetota</taxon>
        <taxon>Actinomycetes</taxon>
        <taxon>Micrococcales</taxon>
        <taxon>Bogoriellaceae</taxon>
        <taxon>Georgenia</taxon>
    </lineage>
</organism>
<dbReference type="Gene3D" id="3.40.50.10350">
    <property type="entry name" value="Glycerate kinase, domain 1"/>
    <property type="match status" value="1"/>
</dbReference>
<accession>A0ABP8ER18</accession>
<dbReference type="SUPFAM" id="SSF110738">
    <property type="entry name" value="Glycerate kinase I"/>
    <property type="match status" value="1"/>
</dbReference>
<dbReference type="InterPro" id="IPR036129">
    <property type="entry name" value="Glycerate_kinase_sf"/>
</dbReference>
<comment type="caution">
    <text evidence="5">The sequence shown here is derived from an EMBL/GenBank/DDBJ whole genome shotgun (WGS) entry which is preliminary data.</text>
</comment>
<protein>
    <recommendedName>
        <fullName evidence="7">Glycerate kinase</fullName>
    </recommendedName>
</protein>
<dbReference type="Gene3D" id="3.90.1510.10">
    <property type="entry name" value="Glycerate kinase, domain 2"/>
    <property type="match status" value="1"/>
</dbReference>
<dbReference type="PANTHER" id="PTHR21599">
    <property type="entry name" value="GLYCERATE KINASE"/>
    <property type="match status" value="1"/>
</dbReference>
<dbReference type="InterPro" id="IPR018197">
    <property type="entry name" value="Glycerate_kinase_RE-like"/>
</dbReference>
<evidence type="ECO:0000313" key="5">
    <source>
        <dbReference type="EMBL" id="GAA4286138.1"/>
    </source>
</evidence>
<sequence length="416" mass="40628">MRILIAPDRFSGTATAVQAAHALAAGWAQGAPDDTVSELPLSDGSAGLLDVVADARGGRLVPVPASGPLGSAVAAAVLHVPGSAGGTVYVEADQVLGTHLVRSHERAEAARRGTSAGLGTLLAAALATGARRVVVGLPATAAVHDGGAGLLHALATAAGAAPGESAAPLNAGAAGLGALGPDVAALLGPAREALAGHDVVLAVADDLPLLGLHGAGAVLGQDPAIGPALAQELERALGHATDLLERHAVTLPTRTLLTVAGASPAAGRAARQEGSGAAGGSAFLLRLLGARALPGAEVVADAVGLRGAVGEADLVVTGGRVLDARSLTESVVATVARASLHHALPVVVVAEEVRTSRREVAPLAISGTYEVHDGGRRRTGGAPTPAGAHADEDGAPTDLPAALVARAARLARTWSA</sequence>
<evidence type="ECO:0008006" key="7">
    <source>
        <dbReference type="Google" id="ProtNLM"/>
    </source>
</evidence>
<keyword evidence="2" id="KW-0808">Transferase</keyword>
<dbReference type="InterPro" id="IPR004381">
    <property type="entry name" value="Glycerate_kinase"/>
</dbReference>
<evidence type="ECO:0000256" key="2">
    <source>
        <dbReference type="ARBA" id="ARBA00022679"/>
    </source>
</evidence>
<evidence type="ECO:0000256" key="4">
    <source>
        <dbReference type="SAM" id="MobiDB-lite"/>
    </source>
</evidence>
<dbReference type="InterPro" id="IPR018193">
    <property type="entry name" value="Glyc_kinase_flavodox-like_fold"/>
</dbReference>
<reference evidence="6" key="1">
    <citation type="journal article" date="2019" name="Int. J. Syst. Evol. Microbiol.">
        <title>The Global Catalogue of Microorganisms (GCM) 10K type strain sequencing project: providing services to taxonomists for standard genome sequencing and annotation.</title>
        <authorList>
            <consortium name="The Broad Institute Genomics Platform"/>
            <consortium name="The Broad Institute Genome Sequencing Center for Infectious Disease"/>
            <person name="Wu L."/>
            <person name="Ma J."/>
        </authorList>
    </citation>
    <scope>NUCLEOTIDE SEQUENCE [LARGE SCALE GENOMIC DNA]</scope>
    <source>
        <strain evidence="6">JCM 17459</strain>
    </source>
</reference>
<evidence type="ECO:0000256" key="3">
    <source>
        <dbReference type="ARBA" id="ARBA00022777"/>
    </source>
</evidence>
<evidence type="ECO:0000313" key="6">
    <source>
        <dbReference type="Proteomes" id="UP001499841"/>
    </source>
</evidence>
<gene>
    <name evidence="5" type="ORF">GCM10022262_04970</name>
</gene>
<dbReference type="Proteomes" id="UP001499841">
    <property type="component" value="Unassembled WGS sequence"/>
</dbReference>